<dbReference type="EnsemblMetazoa" id="GAUT030740-RA">
    <property type="protein sequence ID" value="GAUT030740-PA"/>
    <property type="gene ID" value="GAUT030740"/>
</dbReference>
<proteinExistence type="predicted"/>
<feature type="region of interest" description="Disordered" evidence="1">
    <location>
        <begin position="1"/>
        <end position="194"/>
    </location>
</feature>
<evidence type="ECO:0000313" key="3">
    <source>
        <dbReference type="Proteomes" id="UP000078200"/>
    </source>
</evidence>
<dbReference type="VEuPathDB" id="VectorBase:GAUT030740"/>
<feature type="compositionally biased region" description="Basic and acidic residues" evidence="1">
    <location>
        <begin position="105"/>
        <end position="114"/>
    </location>
</feature>
<dbReference type="Proteomes" id="UP000078200">
    <property type="component" value="Unassembled WGS sequence"/>
</dbReference>
<feature type="compositionally biased region" description="Basic and acidic residues" evidence="1">
    <location>
        <begin position="55"/>
        <end position="64"/>
    </location>
</feature>
<evidence type="ECO:0000313" key="2">
    <source>
        <dbReference type="EnsemblMetazoa" id="GAUT030740-PA"/>
    </source>
</evidence>
<accession>A0A1A9VA79</accession>
<sequence length="352" mass="38397">MADSEKAKEGGEAEPEDLNTTITENPPAEVKAEEPPVAVIEIDDTDSPKPPTPSKADEIDDTGKSKSPRPSKAIEIDDAVKSTSPGPSKAAEIDDAGKSKSPRPSKADEIDDAVKSTAPTPSKAAEIDDAGKSKSPRPSKADEIDDAVKSTAPTPSKADEIDDAVKPKSPRPSKADEIDDAVKSKAPKPAKVVEGPKVDKAISDEISILSEQFENYLRFAKVLMKTLKRPKDIESCTELLRKVERLNDSRQVEVKRNVNRFMRYCLKIIHWTSQNQPTKIYEAWYCRADEKAKAEKLSETSTWIGDRKSYIAVKSLPDGATLLYAAVTNNPDSGWEEGGLKILEQRGACKRA</sequence>
<feature type="compositionally biased region" description="Basic and acidic residues" evidence="1">
    <location>
        <begin position="139"/>
        <end position="148"/>
    </location>
</feature>
<feature type="compositionally biased region" description="Basic and acidic residues" evidence="1">
    <location>
        <begin position="157"/>
        <end position="166"/>
    </location>
</feature>
<dbReference type="STRING" id="7395.A0A1A9VA79"/>
<evidence type="ECO:0000256" key="1">
    <source>
        <dbReference type="SAM" id="MobiDB-lite"/>
    </source>
</evidence>
<reference evidence="2" key="1">
    <citation type="submission" date="2020-05" db="UniProtKB">
        <authorList>
            <consortium name="EnsemblMetazoa"/>
        </authorList>
    </citation>
    <scope>IDENTIFICATION</scope>
    <source>
        <strain evidence="2">TTRI</strain>
    </source>
</reference>
<feature type="compositionally biased region" description="Basic and acidic residues" evidence="1">
    <location>
        <begin position="173"/>
        <end position="183"/>
    </location>
</feature>
<name>A0A1A9VA79_GLOAU</name>
<organism evidence="2 3">
    <name type="scientific">Glossina austeni</name>
    <name type="common">Savannah tsetse fly</name>
    <dbReference type="NCBI Taxonomy" id="7395"/>
    <lineage>
        <taxon>Eukaryota</taxon>
        <taxon>Metazoa</taxon>
        <taxon>Ecdysozoa</taxon>
        <taxon>Arthropoda</taxon>
        <taxon>Hexapoda</taxon>
        <taxon>Insecta</taxon>
        <taxon>Pterygota</taxon>
        <taxon>Neoptera</taxon>
        <taxon>Endopterygota</taxon>
        <taxon>Diptera</taxon>
        <taxon>Brachycera</taxon>
        <taxon>Muscomorpha</taxon>
        <taxon>Hippoboscoidea</taxon>
        <taxon>Glossinidae</taxon>
        <taxon>Glossina</taxon>
    </lineage>
</organism>
<keyword evidence="3" id="KW-1185">Reference proteome</keyword>
<protein>
    <submittedName>
        <fullName evidence="2">Uncharacterized protein</fullName>
    </submittedName>
</protein>
<dbReference type="AlphaFoldDB" id="A0A1A9VA79"/>
<feature type="compositionally biased region" description="Basic and acidic residues" evidence="1">
    <location>
        <begin position="1"/>
        <end position="11"/>
    </location>
</feature>